<dbReference type="OMA" id="WICFLFV"/>
<dbReference type="AlphaFoldDB" id="A0A1D3JMP4"/>
<accession>A0A1D3JMP4</accession>
<keyword evidence="1" id="KW-0812">Transmembrane</keyword>
<evidence type="ECO:0000256" key="1">
    <source>
        <dbReference type="SAM" id="Phobius"/>
    </source>
</evidence>
<evidence type="ECO:0000313" key="3">
    <source>
        <dbReference type="Proteomes" id="UP000219813"/>
    </source>
</evidence>
<keyword evidence="3" id="KW-1185">Reference proteome</keyword>
<dbReference type="VEuPathDB" id="PlasmoDB:PmUG01_07028700"/>
<keyword evidence="1" id="KW-0472">Membrane</keyword>
<organism evidence="2 3">
    <name type="scientific">Plasmodium malariae</name>
    <dbReference type="NCBI Taxonomy" id="5858"/>
    <lineage>
        <taxon>Eukaryota</taxon>
        <taxon>Sar</taxon>
        <taxon>Alveolata</taxon>
        <taxon>Apicomplexa</taxon>
        <taxon>Aconoidasida</taxon>
        <taxon>Haemosporida</taxon>
        <taxon>Plasmodiidae</taxon>
        <taxon>Plasmodium</taxon>
        <taxon>Plasmodium (Plasmodium)</taxon>
    </lineage>
</organism>
<reference evidence="2 3" key="1">
    <citation type="submission" date="2016-06" db="EMBL/GenBank/DDBJ databases">
        <authorList>
            <consortium name="Pathogen Informatics"/>
        </authorList>
    </citation>
    <scope>NUCLEOTIDE SEQUENCE [LARGE SCALE GENOMIC DNA]</scope>
</reference>
<feature type="transmembrane region" description="Helical" evidence="1">
    <location>
        <begin position="124"/>
        <end position="149"/>
    </location>
</feature>
<gene>
    <name evidence="2" type="primary">PmUG01_07028700</name>
    <name evidence="2" type="ORF">PMUG01_07028700</name>
</gene>
<sequence>MLYLEKLNSFIENKYALSNWKKKKFLWRYSLYFSFFYILLLCGMSYTLIVRLLISSESFSNHSCSISTILLVKRMYMVLLTFIILMGFLNFFFSRLTYLYSNFTNSEFFNLGIYYKVVGFLIKYISWILSLIYISWISFLIINIITVFFNPQLWCSLKYNTYGMDAVNNCLLAKNKDTGCEITKDVINLKTKDSCNDFIFLKARSFLFLVRSSPNVVCSLKDKKLCDSFVDFIKNKQTSWTSFPNCVGNVDDFTEQHFLDTSDMKSDVYLFSVSVVFFWFVTTVILFTLFVVIKVNTPIDSSFILNEERLNFFFKFTRILDVWR</sequence>
<dbReference type="EMBL" id="LT594628">
    <property type="protein sequence ID" value="SBT87826.1"/>
    <property type="molecule type" value="Genomic_DNA"/>
</dbReference>
<proteinExistence type="predicted"/>
<dbReference type="Proteomes" id="UP000219813">
    <property type="component" value="Chromosome 7"/>
</dbReference>
<dbReference type="OrthoDB" id="370912at2759"/>
<feature type="transmembrane region" description="Helical" evidence="1">
    <location>
        <begin position="75"/>
        <end position="93"/>
    </location>
</feature>
<protein>
    <submittedName>
        <fullName evidence="2">Uncharacterized protein</fullName>
    </submittedName>
</protein>
<name>A0A1D3JMP4_PLAMA</name>
<keyword evidence="1" id="KW-1133">Transmembrane helix</keyword>
<dbReference type="RefSeq" id="XP_028860758.1">
    <property type="nucleotide sequence ID" value="XM_029004028.1"/>
</dbReference>
<dbReference type="GeneID" id="39867851"/>
<feature type="transmembrane region" description="Helical" evidence="1">
    <location>
        <begin position="268"/>
        <end position="293"/>
    </location>
</feature>
<feature type="transmembrane region" description="Helical" evidence="1">
    <location>
        <begin position="29"/>
        <end position="54"/>
    </location>
</feature>
<evidence type="ECO:0000313" key="2">
    <source>
        <dbReference type="EMBL" id="SBT87826.1"/>
    </source>
</evidence>
<dbReference type="KEGG" id="pmal:PMUG01_07028700"/>